<proteinExistence type="predicted"/>
<gene>
    <name evidence="1" type="ORF">COU95_02530</name>
</gene>
<dbReference type="Proteomes" id="UP000231474">
    <property type="component" value="Unassembled WGS sequence"/>
</dbReference>
<reference evidence="2" key="1">
    <citation type="submission" date="2017-09" db="EMBL/GenBank/DDBJ databases">
        <title>Depth-based differentiation of microbial function through sediment-hosted aquifers and enrichment of novel symbionts in the deep terrestrial subsurface.</title>
        <authorList>
            <person name="Probst A.J."/>
            <person name="Ladd B."/>
            <person name="Jarett J.K."/>
            <person name="Geller-Mcgrath D.E."/>
            <person name="Sieber C.M.K."/>
            <person name="Emerson J.B."/>
            <person name="Anantharaman K."/>
            <person name="Thomas B.C."/>
            <person name="Malmstrom R."/>
            <person name="Stieglmeier M."/>
            <person name="Klingl A."/>
            <person name="Woyke T."/>
            <person name="Ryan C.M."/>
            <person name="Banfield J.F."/>
        </authorList>
    </citation>
    <scope>NUCLEOTIDE SEQUENCE [LARGE SCALE GENOMIC DNA]</scope>
</reference>
<dbReference type="AlphaFoldDB" id="A0A2M8L3C1"/>
<comment type="caution">
    <text evidence="1">The sequence shown here is derived from an EMBL/GenBank/DDBJ whole genome shotgun (WGS) entry which is preliminary data.</text>
</comment>
<dbReference type="EMBL" id="PFEK01000049">
    <property type="protein sequence ID" value="PJE67415.1"/>
    <property type="molecule type" value="Genomic_DNA"/>
</dbReference>
<organism evidence="1 2">
    <name type="scientific">Candidatus Shapirobacteria bacterium CG10_big_fil_rev_8_21_14_0_10_40_9</name>
    <dbReference type="NCBI Taxonomy" id="1974888"/>
    <lineage>
        <taxon>Bacteria</taxon>
        <taxon>Candidatus Shapironibacteriota</taxon>
    </lineage>
</organism>
<name>A0A2M8L3C1_9BACT</name>
<evidence type="ECO:0000313" key="1">
    <source>
        <dbReference type="EMBL" id="PJE67415.1"/>
    </source>
</evidence>
<sequence>MIKHIWSVLCRKTVIDDETNNISLFDVFEQLGVNASTSEKKDIQINVPINFELVSLWVKTTGGKTLRASIEVEVIDPEAKRLKSFIQNLEFSTNIKRMRSRLRIMGLSLTTSGDYIFRVKIKEENQKEYITVAELPLEVNLNKKIKLEKENQIIN</sequence>
<protein>
    <submittedName>
        <fullName evidence="1">Uncharacterized protein</fullName>
    </submittedName>
</protein>
<evidence type="ECO:0000313" key="2">
    <source>
        <dbReference type="Proteomes" id="UP000231474"/>
    </source>
</evidence>
<accession>A0A2M8L3C1</accession>